<dbReference type="Proteomes" id="UP001208041">
    <property type="component" value="Unassembled WGS sequence"/>
</dbReference>
<dbReference type="InterPro" id="IPR036390">
    <property type="entry name" value="WH_DNA-bd_sf"/>
</dbReference>
<dbReference type="InterPro" id="IPR000847">
    <property type="entry name" value="LysR_HTH_N"/>
</dbReference>
<keyword evidence="3" id="KW-0238">DNA-binding</keyword>
<evidence type="ECO:0000313" key="6">
    <source>
        <dbReference type="EMBL" id="MCV6825428.1"/>
    </source>
</evidence>
<sequence>MHKRNWDDLRFVLTVVDQGSVSAAAKLLGVNHATVIRRVAAFEDDHGGPIFARSHSGYRVLPDRWRVIEAAREVENAMFAVERTMQSAVAPLRGVVRVSSTDSFCQILLPKFVARLHSESSELTIDLLSNNSHLDFARMQADISVRPTPTLPDDMRGEIACDLGFGAYAAKDAPETWLGLTGELARAVPARWMATHIAPEHITIGADSFLVLREMAISGLGKVVLPRFLGDAEPQLRLVPVAEDIASVPVWVASHADMRIVPRIRAVADRLAAYLGENADQLAGRGAD</sequence>
<organism evidence="6 7">
    <name type="scientific">Halocynthiibacter halioticoli</name>
    <dbReference type="NCBI Taxonomy" id="2986804"/>
    <lineage>
        <taxon>Bacteria</taxon>
        <taxon>Pseudomonadati</taxon>
        <taxon>Pseudomonadota</taxon>
        <taxon>Alphaproteobacteria</taxon>
        <taxon>Rhodobacterales</taxon>
        <taxon>Paracoccaceae</taxon>
        <taxon>Halocynthiibacter</taxon>
    </lineage>
</organism>
<accession>A0AAE3J2E1</accession>
<dbReference type="Gene3D" id="3.40.190.290">
    <property type="match status" value="1"/>
</dbReference>
<dbReference type="GO" id="GO:0003700">
    <property type="term" value="F:DNA-binding transcription factor activity"/>
    <property type="evidence" value="ECO:0007669"/>
    <property type="project" value="InterPro"/>
</dbReference>
<dbReference type="Pfam" id="PF00126">
    <property type="entry name" value="HTH_1"/>
    <property type="match status" value="1"/>
</dbReference>
<comment type="similarity">
    <text evidence="1">Belongs to the LysR transcriptional regulatory family.</text>
</comment>
<protein>
    <submittedName>
        <fullName evidence="6">LysR family transcriptional regulator</fullName>
    </submittedName>
</protein>
<gene>
    <name evidence="6" type="ORF">OH136_12780</name>
</gene>
<feature type="domain" description="HTH lysR-type" evidence="5">
    <location>
        <begin position="4"/>
        <end position="61"/>
    </location>
</feature>
<evidence type="ECO:0000256" key="4">
    <source>
        <dbReference type="ARBA" id="ARBA00023163"/>
    </source>
</evidence>
<keyword evidence="4" id="KW-0804">Transcription</keyword>
<evidence type="ECO:0000313" key="7">
    <source>
        <dbReference type="Proteomes" id="UP001208041"/>
    </source>
</evidence>
<dbReference type="PANTHER" id="PTHR30537">
    <property type="entry name" value="HTH-TYPE TRANSCRIPTIONAL REGULATOR"/>
    <property type="match status" value="1"/>
</dbReference>
<name>A0AAE3J2E1_9RHOB</name>
<evidence type="ECO:0000256" key="2">
    <source>
        <dbReference type="ARBA" id="ARBA00023015"/>
    </source>
</evidence>
<dbReference type="InterPro" id="IPR005119">
    <property type="entry name" value="LysR_subst-bd"/>
</dbReference>
<dbReference type="SUPFAM" id="SSF46785">
    <property type="entry name" value="Winged helix' DNA-binding domain"/>
    <property type="match status" value="1"/>
</dbReference>
<dbReference type="PANTHER" id="PTHR30537:SF3">
    <property type="entry name" value="TRANSCRIPTIONAL REGULATORY PROTEIN"/>
    <property type="match status" value="1"/>
</dbReference>
<reference evidence="6" key="1">
    <citation type="submission" date="2022-10" db="EMBL/GenBank/DDBJ databases">
        <authorList>
            <person name="Yue Y."/>
        </authorList>
    </citation>
    <scope>NUCLEOTIDE SEQUENCE</scope>
    <source>
        <strain evidence="6">Z654</strain>
    </source>
</reference>
<dbReference type="GO" id="GO:0006351">
    <property type="term" value="P:DNA-templated transcription"/>
    <property type="evidence" value="ECO:0007669"/>
    <property type="project" value="TreeGrafter"/>
</dbReference>
<dbReference type="Gene3D" id="1.10.10.10">
    <property type="entry name" value="Winged helix-like DNA-binding domain superfamily/Winged helix DNA-binding domain"/>
    <property type="match status" value="1"/>
</dbReference>
<evidence type="ECO:0000259" key="5">
    <source>
        <dbReference type="PROSITE" id="PS50931"/>
    </source>
</evidence>
<dbReference type="SUPFAM" id="SSF53850">
    <property type="entry name" value="Periplasmic binding protein-like II"/>
    <property type="match status" value="1"/>
</dbReference>
<keyword evidence="2" id="KW-0805">Transcription regulation</keyword>
<dbReference type="InterPro" id="IPR036388">
    <property type="entry name" value="WH-like_DNA-bd_sf"/>
</dbReference>
<dbReference type="RefSeq" id="WP_263954303.1">
    <property type="nucleotide sequence ID" value="NZ_JAOYFC010000002.1"/>
</dbReference>
<evidence type="ECO:0000256" key="1">
    <source>
        <dbReference type="ARBA" id="ARBA00009437"/>
    </source>
</evidence>
<dbReference type="Pfam" id="PF03466">
    <property type="entry name" value="LysR_substrate"/>
    <property type="match status" value="1"/>
</dbReference>
<dbReference type="EMBL" id="JAOYFC010000002">
    <property type="protein sequence ID" value="MCV6825428.1"/>
    <property type="molecule type" value="Genomic_DNA"/>
</dbReference>
<dbReference type="AlphaFoldDB" id="A0AAE3J2E1"/>
<keyword evidence="7" id="KW-1185">Reference proteome</keyword>
<dbReference type="GO" id="GO:0043565">
    <property type="term" value="F:sequence-specific DNA binding"/>
    <property type="evidence" value="ECO:0007669"/>
    <property type="project" value="TreeGrafter"/>
</dbReference>
<dbReference type="PROSITE" id="PS50931">
    <property type="entry name" value="HTH_LYSR"/>
    <property type="match status" value="1"/>
</dbReference>
<evidence type="ECO:0000256" key="3">
    <source>
        <dbReference type="ARBA" id="ARBA00023125"/>
    </source>
</evidence>
<dbReference type="InterPro" id="IPR058163">
    <property type="entry name" value="LysR-type_TF_proteobact-type"/>
</dbReference>
<proteinExistence type="inferred from homology"/>
<comment type="caution">
    <text evidence="6">The sequence shown here is derived from an EMBL/GenBank/DDBJ whole genome shotgun (WGS) entry which is preliminary data.</text>
</comment>